<dbReference type="PANTHER" id="PTHR45786">
    <property type="entry name" value="DNA BINDING PROTEIN-LIKE"/>
    <property type="match status" value="1"/>
</dbReference>
<name>A0A6A4BL59_9STRA</name>
<accession>A0A6A4BL59</accession>
<feature type="compositionally biased region" description="Basic residues" evidence="1">
    <location>
        <begin position="35"/>
        <end position="45"/>
    </location>
</feature>
<reference evidence="3 5" key="1">
    <citation type="submission" date="2018-08" db="EMBL/GenBank/DDBJ databases">
        <title>Genomic investigation of the strawberry pathogen Phytophthora fragariae indicates pathogenicity is determined by transcriptional variation in three key races.</title>
        <authorList>
            <person name="Adams T.M."/>
            <person name="Armitage A.D."/>
            <person name="Sobczyk M.K."/>
            <person name="Bates H.J."/>
            <person name="Dunwell J.M."/>
            <person name="Nellist C.F."/>
            <person name="Harrison R.J."/>
        </authorList>
    </citation>
    <scope>NUCLEOTIDE SEQUENCE [LARGE SCALE GENOMIC DNA]</scope>
    <source>
        <strain evidence="2 4">SCRP249</strain>
        <strain evidence="3 5">SCRP333</strain>
    </source>
</reference>
<dbReference type="Proteomes" id="UP000434957">
    <property type="component" value="Unassembled WGS sequence"/>
</dbReference>
<comment type="caution">
    <text evidence="3">The sequence shown here is derived from an EMBL/GenBank/DDBJ whole genome shotgun (WGS) entry which is preliminary data.</text>
</comment>
<dbReference type="EMBL" id="QXFV01004921">
    <property type="protein sequence ID" value="KAE8967164.1"/>
    <property type="molecule type" value="Genomic_DNA"/>
</dbReference>
<evidence type="ECO:0000256" key="1">
    <source>
        <dbReference type="SAM" id="MobiDB-lite"/>
    </source>
</evidence>
<evidence type="ECO:0000313" key="5">
    <source>
        <dbReference type="Proteomes" id="UP000434957"/>
    </source>
</evidence>
<feature type="region of interest" description="Disordered" evidence="1">
    <location>
        <begin position="74"/>
        <end position="95"/>
    </location>
</feature>
<feature type="compositionally biased region" description="Basic and acidic residues" evidence="1">
    <location>
        <begin position="236"/>
        <end position="245"/>
    </location>
</feature>
<sequence length="627" mass="71559">MARKPKRTRREIEEALLRNVRVNMTPAEAEDAADKRKRQKRRSAAKRGLEKELAALTLAESNNSVQTVVTRIVDDERPTEGQEGKQEEDDPAEHQRRYAAAYAEGVRAAESEAVLAATSTLSTPDRAAAIRARNAERARIRRANMPASQKERTKIKNRERAKASRARRTEEQLIATREAERVRKQQRRAHQTAAERSHEREQNRIQQQLRRAAQTSAERQAVQQQNRARGAARRAGQTDEEREAVRRVNRVREAVRRAGLSDEARETVRQVNRERDAASRAAQTDEQRVASQALDRERHAVNRAVQTDEERSASQTIDRDRHAARRAGLTEEEVEAQREQERIRRKSVKRCHGHVNHEDFRASMVTGENVVNGRHRFPPTVVCPLCQAWKWPDESDFICCMKGRVRLHPLQPAPGRLLELYGESEFRRHIRAYNQAFAFTSIGASSSDNTFRAVDQDQDVTGQHGIYSYRIQGAMGHYLGSMLPYVGPATGERTAPKFAQIYIVDPDMQARAQRRKGIYADLDNVALKDIEDMMERCNPFAQQFLNFGEKLRQDLANGVNVMDIQYRLHAKPSQPGTHNLPTVSEVGAALIEDGNIAKPRDLLLLARDHQLLRLFETDEKYDPLQYP</sequence>
<feature type="region of interest" description="Disordered" evidence="1">
    <location>
        <begin position="258"/>
        <end position="349"/>
    </location>
</feature>
<feature type="compositionally biased region" description="Low complexity" evidence="1">
    <location>
        <begin position="219"/>
        <end position="235"/>
    </location>
</feature>
<evidence type="ECO:0000313" key="2">
    <source>
        <dbReference type="EMBL" id="KAE8967164.1"/>
    </source>
</evidence>
<feature type="compositionally biased region" description="Basic and acidic residues" evidence="1">
    <location>
        <begin position="258"/>
        <end position="321"/>
    </location>
</feature>
<protein>
    <recommendedName>
        <fullName evidence="6">Helitron helicase-like domain-containing protein</fullName>
    </recommendedName>
</protein>
<evidence type="ECO:0000313" key="4">
    <source>
        <dbReference type="Proteomes" id="UP000429607"/>
    </source>
</evidence>
<feature type="compositionally biased region" description="Basic and acidic residues" evidence="1">
    <location>
        <begin position="149"/>
        <end position="183"/>
    </location>
</feature>
<dbReference type="Proteomes" id="UP000429607">
    <property type="component" value="Unassembled WGS sequence"/>
</dbReference>
<dbReference type="AlphaFoldDB" id="A0A6A4BL59"/>
<feature type="region of interest" description="Disordered" evidence="1">
    <location>
        <begin position="144"/>
        <end position="245"/>
    </location>
</feature>
<evidence type="ECO:0008006" key="6">
    <source>
        <dbReference type="Google" id="ProtNLM"/>
    </source>
</evidence>
<gene>
    <name evidence="2" type="ORF">PR001_g28184</name>
    <name evidence="3" type="ORF">PR003_g29582</name>
</gene>
<evidence type="ECO:0000313" key="3">
    <source>
        <dbReference type="EMBL" id="KAE9274522.1"/>
    </source>
</evidence>
<keyword evidence="5" id="KW-1185">Reference proteome</keyword>
<proteinExistence type="predicted"/>
<dbReference type="PANTHER" id="PTHR45786:SF74">
    <property type="entry name" value="ATP-DEPENDENT DNA HELICASE"/>
    <property type="match status" value="1"/>
</dbReference>
<feature type="compositionally biased region" description="Basic and acidic residues" evidence="1">
    <location>
        <begin position="74"/>
        <end position="85"/>
    </location>
</feature>
<feature type="region of interest" description="Disordered" evidence="1">
    <location>
        <begin position="24"/>
        <end position="47"/>
    </location>
</feature>
<feature type="compositionally biased region" description="Basic and acidic residues" evidence="1">
    <location>
        <begin position="193"/>
        <end position="203"/>
    </location>
</feature>
<feature type="non-terminal residue" evidence="3">
    <location>
        <position position="627"/>
    </location>
</feature>
<dbReference type="EMBL" id="QXFT01005042">
    <property type="protein sequence ID" value="KAE9274522.1"/>
    <property type="molecule type" value="Genomic_DNA"/>
</dbReference>
<organism evidence="3 5">
    <name type="scientific">Phytophthora rubi</name>
    <dbReference type="NCBI Taxonomy" id="129364"/>
    <lineage>
        <taxon>Eukaryota</taxon>
        <taxon>Sar</taxon>
        <taxon>Stramenopiles</taxon>
        <taxon>Oomycota</taxon>
        <taxon>Peronosporomycetes</taxon>
        <taxon>Peronosporales</taxon>
        <taxon>Peronosporaceae</taxon>
        <taxon>Phytophthora</taxon>
    </lineage>
</organism>
<feature type="compositionally biased region" description="Polar residues" evidence="1">
    <location>
        <begin position="204"/>
        <end position="218"/>
    </location>
</feature>